<evidence type="ECO:0000259" key="3">
    <source>
        <dbReference type="Pfam" id="PF18294"/>
    </source>
</evidence>
<sequence>MNRTYPLILTLLLLLSLAGCGDSSAPAGAGLEAQRAWVRAHLDDVYLWRGEIVDVPSANYASAPDYFDALLVTAKDRFSFSMPKAVADSELRDGQQTGFGVKWGWGASGRLFAYYVDPYSPAAGMISRGTEVISINGWPVAQLASSSLNAALFPGKAGASTSMVIRSPGTSVNRPATLVSANFSTTPVAQPLLIGLAQGKKAGYLLFNDHILTAEQGLVNAMTYFKQQGVSEVVLDLRYNSGGFLYIAEEVASMLGGAALQGQVFERLLFNDRHPERTNDPQNTVLFSPLDQNGATLPQLGLRRVFVITGSNTCSASESIINGLLPYLPVIRIGTTTCGKPYGSVQTDYEGQAYFALQVEGVNANGLDDYKTGFLPTCQVADDLKYPLGDIREARLSAAIYYMNNTACPAAGTVSLPKAVATDQGDVQLIGPKPPLKIVQ</sequence>
<evidence type="ECO:0000259" key="2">
    <source>
        <dbReference type="Pfam" id="PF03572"/>
    </source>
</evidence>
<feature type="signal peptide" evidence="1">
    <location>
        <begin position="1"/>
        <end position="21"/>
    </location>
</feature>
<dbReference type="Pfam" id="PF18294">
    <property type="entry name" value="Pept_S41_N"/>
    <property type="match status" value="1"/>
</dbReference>
<dbReference type="SUPFAM" id="SSF50156">
    <property type="entry name" value="PDZ domain-like"/>
    <property type="match status" value="1"/>
</dbReference>
<dbReference type="PANTHER" id="PTHR32060:SF30">
    <property type="entry name" value="CARBOXY-TERMINAL PROCESSING PROTEASE CTPA"/>
    <property type="match status" value="1"/>
</dbReference>
<organism evidence="4 5">
    <name type="scientific">Geotalea uraniireducens (strain Rf4)</name>
    <name type="common">Geobacter uraniireducens</name>
    <dbReference type="NCBI Taxonomy" id="351605"/>
    <lineage>
        <taxon>Bacteria</taxon>
        <taxon>Pseudomonadati</taxon>
        <taxon>Thermodesulfobacteriota</taxon>
        <taxon>Desulfuromonadia</taxon>
        <taxon>Geobacterales</taxon>
        <taxon>Geobacteraceae</taxon>
        <taxon>Geotalea</taxon>
    </lineage>
</organism>
<dbReference type="RefSeq" id="WP_011939864.1">
    <property type="nucleotide sequence ID" value="NC_009483.1"/>
</dbReference>
<dbReference type="InterPro" id="IPR029045">
    <property type="entry name" value="ClpP/crotonase-like_dom_sf"/>
</dbReference>
<evidence type="ECO:0000313" key="4">
    <source>
        <dbReference type="EMBL" id="ABQ27195.1"/>
    </source>
</evidence>
<dbReference type="InterPro" id="IPR036034">
    <property type="entry name" value="PDZ_sf"/>
</dbReference>
<dbReference type="GO" id="GO:0030288">
    <property type="term" value="C:outer membrane-bounded periplasmic space"/>
    <property type="evidence" value="ECO:0007669"/>
    <property type="project" value="TreeGrafter"/>
</dbReference>
<evidence type="ECO:0000256" key="1">
    <source>
        <dbReference type="SAM" id="SignalP"/>
    </source>
</evidence>
<dbReference type="Gene3D" id="3.90.226.10">
    <property type="entry name" value="2-enoyl-CoA Hydratase, Chain A, domain 1"/>
    <property type="match status" value="1"/>
</dbReference>
<dbReference type="GO" id="GO:0008236">
    <property type="term" value="F:serine-type peptidase activity"/>
    <property type="evidence" value="ECO:0007669"/>
    <property type="project" value="InterPro"/>
</dbReference>
<dbReference type="PROSITE" id="PS51257">
    <property type="entry name" value="PROKAR_LIPOPROTEIN"/>
    <property type="match status" value="1"/>
</dbReference>
<evidence type="ECO:0000313" key="5">
    <source>
        <dbReference type="Proteomes" id="UP000006695"/>
    </source>
</evidence>
<feature type="domain" description="Tail specific protease" evidence="2">
    <location>
        <begin position="202"/>
        <end position="363"/>
    </location>
</feature>
<dbReference type="KEGG" id="gur:Gura_3023"/>
<dbReference type="AlphaFoldDB" id="A5G5X7"/>
<dbReference type="MEROPS" id="S41.012"/>
<feature type="chain" id="PRO_5002683263" evidence="1">
    <location>
        <begin position="22"/>
        <end position="440"/>
    </location>
</feature>
<dbReference type="GO" id="GO:0007165">
    <property type="term" value="P:signal transduction"/>
    <property type="evidence" value="ECO:0007669"/>
    <property type="project" value="TreeGrafter"/>
</dbReference>
<dbReference type="InterPro" id="IPR005151">
    <property type="entry name" value="Tail-specific_protease"/>
</dbReference>
<dbReference type="PANTHER" id="PTHR32060">
    <property type="entry name" value="TAIL-SPECIFIC PROTEASE"/>
    <property type="match status" value="1"/>
</dbReference>
<reference evidence="4 5" key="1">
    <citation type="submission" date="2007-05" db="EMBL/GenBank/DDBJ databases">
        <title>Complete sequence of Geobacter uraniireducens Rf4.</title>
        <authorList>
            <consortium name="US DOE Joint Genome Institute"/>
            <person name="Copeland A."/>
            <person name="Lucas S."/>
            <person name="Lapidus A."/>
            <person name="Barry K."/>
            <person name="Detter J.C."/>
            <person name="Glavina del Rio T."/>
            <person name="Hammon N."/>
            <person name="Israni S."/>
            <person name="Dalin E."/>
            <person name="Tice H."/>
            <person name="Pitluck S."/>
            <person name="Chertkov O."/>
            <person name="Brettin T."/>
            <person name="Bruce D."/>
            <person name="Han C."/>
            <person name="Schmutz J."/>
            <person name="Larimer F."/>
            <person name="Land M."/>
            <person name="Hauser L."/>
            <person name="Kyrpides N."/>
            <person name="Mikhailova N."/>
            <person name="Shelobolina E."/>
            <person name="Aklujkar M."/>
            <person name="Lovley D."/>
            <person name="Richardson P."/>
        </authorList>
    </citation>
    <scope>NUCLEOTIDE SEQUENCE [LARGE SCALE GENOMIC DNA]</scope>
    <source>
        <strain evidence="4 5">Rf4</strain>
    </source>
</reference>
<dbReference type="GO" id="GO:0004175">
    <property type="term" value="F:endopeptidase activity"/>
    <property type="evidence" value="ECO:0007669"/>
    <property type="project" value="TreeGrafter"/>
</dbReference>
<dbReference type="Gene3D" id="3.30.750.170">
    <property type="match status" value="1"/>
</dbReference>
<feature type="domain" description="Peptidase S41 N-terminal" evidence="3">
    <location>
        <begin position="34"/>
        <end position="80"/>
    </location>
</feature>
<dbReference type="HOGENOM" id="CLU_031949_2_0_7"/>
<dbReference type="EMBL" id="CP000698">
    <property type="protein sequence ID" value="ABQ27195.1"/>
    <property type="molecule type" value="Genomic_DNA"/>
</dbReference>
<proteinExistence type="predicted"/>
<dbReference type="GO" id="GO:0006508">
    <property type="term" value="P:proteolysis"/>
    <property type="evidence" value="ECO:0007669"/>
    <property type="project" value="InterPro"/>
</dbReference>
<name>A5G5X7_GEOUR</name>
<dbReference type="Gene3D" id="2.30.42.10">
    <property type="match status" value="1"/>
</dbReference>
<dbReference type="OrthoDB" id="7168509at2"/>
<dbReference type="Pfam" id="PF03572">
    <property type="entry name" value="Peptidase_S41"/>
    <property type="match status" value="1"/>
</dbReference>
<dbReference type="STRING" id="351605.Gura_3023"/>
<gene>
    <name evidence="4" type="ordered locus">Gura_3023</name>
</gene>
<dbReference type="InterPro" id="IPR041613">
    <property type="entry name" value="Pept_S41_N"/>
</dbReference>
<keyword evidence="5" id="KW-1185">Reference proteome</keyword>
<keyword evidence="1" id="KW-0732">Signal</keyword>
<dbReference type="Proteomes" id="UP000006695">
    <property type="component" value="Chromosome"/>
</dbReference>
<dbReference type="CDD" id="cd07561">
    <property type="entry name" value="Peptidase_S41_CPP_like"/>
    <property type="match status" value="1"/>
</dbReference>
<dbReference type="SUPFAM" id="SSF52096">
    <property type="entry name" value="ClpP/crotonase"/>
    <property type="match status" value="1"/>
</dbReference>
<accession>A5G5X7</accession>
<protein>
    <submittedName>
        <fullName evidence="4">Peptidase S41</fullName>
    </submittedName>
</protein>